<proteinExistence type="predicted"/>
<protein>
    <submittedName>
        <fullName evidence="1">Uncharacterized protein</fullName>
    </submittedName>
</protein>
<dbReference type="EMBL" id="JAFKMG010000639">
    <property type="protein sequence ID" value="MBN8799070.1"/>
    <property type="molecule type" value="Genomic_DNA"/>
</dbReference>
<evidence type="ECO:0000313" key="1">
    <source>
        <dbReference type="EMBL" id="MBN8799070.1"/>
    </source>
</evidence>
<dbReference type="Proteomes" id="UP000664815">
    <property type="component" value="Unassembled WGS sequence"/>
</dbReference>
<evidence type="ECO:0000313" key="2">
    <source>
        <dbReference type="Proteomes" id="UP000664815"/>
    </source>
</evidence>
<comment type="caution">
    <text evidence="1">The sequence shown here is derived from an EMBL/GenBank/DDBJ whole genome shotgun (WGS) entry which is preliminary data.</text>
</comment>
<sequence length="115" mass="12758">RAVAQAEIDRSLADIRQKSEHNIRAADDMLAQLDALEKSGKVPPDLRLDALRNNLVIAKRAQSLARELAESTQLPDSPQRRQRNAEIVAELQQLQGQLRYDVAPAGLPTAADRTR</sequence>
<organism evidence="1 2">
    <name type="scientific">Stenotrophomonas nitritireducens</name>
    <dbReference type="NCBI Taxonomy" id="83617"/>
    <lineage>
        <taxon>Bacteria</taxon>
        <taxon>Pseudomonadati</taxon>
        <taxon>Pseudomonadota</taxon>
        <taxon>Gammaproteobacteria</taxon>
        <taxon>Lysobacterales</taxon>
        <taxon>Lysobacteraceae</taxon>
        <taxon>Stenotrophomonas</taxon>
    </lineage>
</organism>
<dbReference type="AlphaFoldDB" id="A0A9D8L2V7"/>
<reference evidence="1" key="1">
    <citation type="submission" date="2021-02" db="EMBL/GenBank/DDBJ databases">
        <title>Thiocyanate and organic carbon inputs drive convergent selection for specific autotrophic Afipia and Thiobacillus strains within complex microbiomes.</title>
        <authorList>
            <person name="Huddy R.J."/>
            <person name="Sachdeva R."/>
            <person name="Kadzinga F."/>
            <person name="Kantor R.S."/>
            <person name="Harrison S.T.L."/>
            <person name="Banfield J.F."/>
        </authorList>
    </citation>
    <scope>NUCLEOTIDE SEQUENCE</scope>
    <source>
        <strain evidence="1">SCN18_10_11_15_R1_P_69_7</strain>
    </source>
</reference>
<gene>
    <name evidence="1" type="ORF">J0H45_06895</name>
</gene>
<name>A0A9D8L2V7_9GAMM</name>
<accession>A0A9D8L2V7</accession>
<feature type="non-terminal residue" evidence="1">
    <location>
        <position position="1"/>
    </location>
</feature>